<evidence type="ECO:0000313" key="1">
    <source>
        <dbReference type="EMBL" id="GFP24282.1"/>
    </source>
</evidence>
<comment type="caution">
    <text evidence="1">The sequence shown here is derived from an EMBL/GenBank/DDBJ whole genome shotgun (WGS) entry which is preliminary data.</text>
</comment>
<dbReference type="Proteomes" id="UP000585609">
    <property type="component" value="Unassembled WGS sequence"/>
</dbReference>
<dbReference type="AlphaFoldDB" id="A0A6V8NVJ2"/>
<dbReference type="EMBL" id="BLRW01000455">
    <property type="protein sequence ID" value="GFP24282.1"/>
    <property type="molecule type" value="Genomic_DNA"/>
</dbReference>
<reference evidence="1 2" key="1">
    <citation type="journal article" date="2020" name="Front. Microbiol.">
        <title>Single-cell genomics of novel Actinobacteria with the Wood-Ljungdahl pathway discovered in a serpentinizing system.</title>
        <authorList>
            <person name="Merino N."/>
            <person name="Kawai M."/>
            <person name="Boyd E.S."/>
            <person name="Colman D.R."/>
            <person name="McGlynn S.E."/>
            <person name="Nealson K.H."/>
            <person name="Kurokawa K."/>
            <person name="Hongoh Y."/>
        </authorList>
    </citation>
    <scope>NUCLEOTIDE SEQUENCE [LARGE SCALE GENOMIC DNA]</scope>
    <source>
        <strain evidence="1 2">S09_30</strain>
    </source>
</reference>
<feature type="non-terminal residue" evidence="1">
    <location>
        <position position="82"/>
    </location>
</feature>
<accession>A0A6V8NVJ2</accession>
<gene>
    <name evidence="1" type="ORF">HKBW3S09_01749</name>
</gene>
<sequence length="82" mass="8963">MDAKFTERWADFLPLSGVLVELLAPSLDGRVEGGGICSISPVKLSTTFFASRGETDTSFSSTLRPLLKEKKSSIIGEYKIHE</sequence>
<protein>
    <submittedName>
        <fullName evidence="1">Uncharacterized protein</fullName>
    </submittedName>
</protein>
<evidence type="ECO:0000313" key="2">
    <source>
        <dbReference type="Proteomes" id="UP000585609"/>
    </source>
</evidence>
<name>A0A6V8NVJ2_9ACTN</name>
<proteinExistence type="predicted"/>
<organism evidence="1 2">
    <name type="scientific">Candidatus Hakubella thermalkaliphila</name>
    <dbReference type="NCBI Taxonomy" id="2754717"/>
    <lineage>
        <taxon>Bacteria</taxon>
        <taxon>Bacillati</taxon>
        <taxon>Actinomycetota</taxon>
        <taxon>Actinomycetota incertae sedis</taxon>
        <taxon>Candidatus Hakubellales</taxon>
        <taxon>Candidatus Hakubellaceae</taxon>
        <taxon>Candidatus Hakubella</taxon>
    </lineage>
</organism>